<keyword evidence="14" id="KW-0963">Cytoplasm</keyword>
<dbReference type="NCBIfam" id="TIGR00747">
    <property type="entry name" value="fabH"/>
    <property type="match status" value="1"/>
</dbReference>
<feature type="active site" evidence="14">
    <location>
        <position position="118"/>
    </location>
</feature>
<dbReference type="OrthoDB" id="9815506at2"/>
<comment type="similarity">
    <text evidence="2 14">Belongs to the thiolase-like superfamily. FabH family.</text>
</comment>
<evidence type="ECO:0000256" key="5">
    <source>
        <dbReference type="ARBA" id="ARBA00022832"/>
    </source>
</evidence>
<comment type="pathway">
    <text evidence="1 14">Lipid metabolism; fatty acid biosynthesis.</text>
</comment>
<name>A0A841R5L1_9FIRM</name>
<dbReference type="GO" id="GO:0033818">
    <property type="term" value="F:beta-ketoacyl-acyl-carrier-protein synthase III activity"/>
    <property type="evidence" value="ECO:0007669"/>
    <property type="project" value="UniProtKB-UniRule"/>
</dbReference>
<dbReference type="GeneID" id="93486674"/>
<evidence type="ECO:0000313" key="17">
    <source>
        <dbReference type="EMBL" id="MBB6478350.1"/>
    </source>
</evidence>
<evidence type="ECO:0000256" key="4">
    <source>
        <dbReference type="ARBA" id="ARBA00022679"/>
    </source>
</evidence>
<dbReference type="HAMAP" id="MF_01815">
    <property type="entry name" value="FabH"/>
    <property type="match status" value="1"/>
</dbReference>
<dbReference type="PANTHER" id="PTHR43091">
    <property type="entry name" value="3-OXOACYL-[ACYL-CARRIER-PROTEIN] SYNTHASE"/>
    <property type="match status" value="1"/>
</dbReference>
<dbReference type="Pfam" id="PF08545">
    <property type="entry name" value="ACP_syn_III"/>
    <property type="match status" value="1"/>
</dbReference>
<dbReference type="InterPro" id="IPR016039">
    <property type="entry name" value="Thiolase-like"/>
</dbReference>
<dbReference type="InterPro" id="IPR013751">
    <property type="entry name" value="ACP_syn_III_N"/>
</dbReference>
<reference evidence="17 18" key="1">
    <citation type="submission" date="2020-08" db="EMBL/GenBank/DDBJ databases">
        <title>Genomic Encyclopedia of Type Strains, Phase IV (KMG-IV): sequencing the most valuable type-strain genomes for metagenomic binning, comparative biology and taxonomic classification.</title>
        <authorList>
            <person name="Goeker M."/>
        </authorList>
    </citation>
    <scope>NUCLEOTIDE SEQUENCE [LARGE SCALE GENOMIC DNA]</scope>
    <source>
        <strain evidence="17 18">DSM 21255</strain>
    </source>
</reference>
<dbReference type="GO" id="GO:0005737">
    <property type="term" value="C:cytoplasm"/>
    <property type="evidence" value="ECO:0007669"/>
    <property type="project" value="UniProtKB-SubCell"/>
</dbReference>
<dbReference type="Pfam" id="PF08541">
    <property type="entry name" value="ACP_syn_III_C"/>
    <property type="match status" value="1"/>
</dbReference>
<dbReference type="AlphaFoldDB" id="A0A841R5L1"/>
<feature type="domain" description="Beta-ketoacyl-[acyl-carrier-protein] synthase III C-terminal" evidence="15">
    <location>
        <begin position="240"/>
        <end position="329"/>
    </location>
</feature>
<organism evidence="17 18">
    <name type="scientific">Negativicoccus succinicivorans</name>
    <dbReference type="NCBI Taxonomy" id="620903"/>
    <lineage>
        <taxon>Bacteria</taxon>
        <taxon>Bacillati</taxon>
        <taxon>Bacillota</taxon>
        <taxon>Negativicutes</taxon>
        <taxon>Veillonellales</taxon>
        <taxon>Veillonellaceae</taxon>
        <taxon>Negativicoccus</taxon>
    </lineage>
</organism>
<dbReference type="InterPro" id="IPR013747">
    <property type="entry name" value="ACP_syn_III_C"/>
</dbReference>
<dbReference type="Proteomes" id="UP000591941">
    <property type="component" value="Unassembled WGS sequence"/>
</dbReference>
<evidence type="ECO:0000256" key="2">
    <source>
        <dbReference type="ARBA" id="ARBA00008642"/>
    </source>
</evidence>
<sequence>MKSSTLRQIGILGTGSYVPEHILTNADLEKMVDTSDEWIRTRTGIRERRIAEPGTSTVSLAKKAAEKAIADAGVTAEEIDLVVVATCTQDTIAPSTACALQDILGIPAAGAFDLSAGCSGFVYATAVASQMLATGLYQKALVVGAEVLSRFVDWTDRNTCVLFGDGAGAVVLGEVATGGIGGIDLGSDGSGRGALGIFGGPFHGDLHPELADQKMFIRMNGKDVFKFAVKVIGESTGRALAKCGLTYDDVDLLIPHQANERIIQAAAKKISLPLERIFENLDRYGNTSSASIAIALDEAVHTGRIKSGDQVVLVGFGAGLTWASLCVEWR</sequence>
<dbReference type="SUPFAM" id="SSF53901">
    <property type="entry name" value="Thiolase-like"/>
    <property type="match status" value="1"/>
</dbReference>
<evidence type="ECO:0000256" key="8">
    <source>
        <dbReference type="ARBA" id="ARBA00023268"/>
    </source>
</evidence>
<comment type="subcellular location">
    <subcellularLocation>
        <location evidence="14">Cytoplasm</location>
    </subcellularLocation>
</comment>
<dbReference type="UniPathway" id="UPA00094"/>
<comment type="function">
    <text evidence="14">Catalyzes the condensation reaction of fatty acid synthesis by the addition to an acyl acceptor of two carbons from malonyl-ACP. Catalyzes the first condensation reaction which initiates fatty acid synthesis and may therefore play a role in governing the total rate of fatty acid production. Possesses both acetoacetyl-ACP synthase and acetyl transacylase activities. Its substrate specificity determines the biosynthesis of branched-chain and/or straight-chain of fatty acids.</text>
</comment>
<keyword evidence="5 14" id="KW-0276">Fatty acid metabolism</keyword>
<comment type="catalytic activity">
    <reaction evidence="13">
        <text>3-methylbutanoyl-CoA + malonyl-[ACP] + H(+) = 5-methyl-3-oxohexanoyl-[ACP] + CO2 + CoA</text>
        <dbReference type="Rhea" id="RHEA:42272"/>
        <dbReference type="Rhea" id="RHEA-COMP:9623"/>
        <dbReference type="Rhea" id="RHEA-COMP:9941"/>
        <dbReference type="ChEBI" id="CHEBI:15378"/>
        <dbReference type="ChEBI" id="CHEBI:16526"/>
        <dbReference type="ChEBI" id="CHEBI:57287"/>
        <dbReference type="ChEBI" id="CHEBI:57345"/>
        <dbReference type="ChEBI" id="CHEBI:78449"/>
        <dbReference type="ChEBI" id="CHEBI:78822"/>
        <dbReference type="EC" id="2.3.1.300"/>
    </reaction>
    <physiologicalReaction direction="left-to-right" evidence="13">
        <dbReference type="Rhea" id="RHEA:42273"/>
    </physiologicalReaction>
</comment>
<dbReference type="Gene3D" id="3.40.47.10">
    <property type="match status" value="1"/>
</dbReference>
<keyword evidence="7 14" id="KW-0275">Fatty acid biosynthesis</keyword>
<comment type="domain">
    <text evidence="14">The last Arg residue of the ACP-binding site is essential for the weak association between ACP/AcpP and FabH.</text>
</comment>
<feature type="active site" evidence="14">
    <location>
        <position position="256"/>
    </location>
</feature>
<keyword evidence="3 14" id="KW-0444">Lipid biosynthesis</keyword>
<evidence type="ECO:0000256" key="10">
    <source>
        <dbReference type="ARBA" id="ARBA00051096"/>
    </source>
</evidence>
<evidence type="ECO:0000256" key="3">
    <source>
        <dbReference type="ARBA" id="ARBA00022516"/>
    </source>
</evidence>
<comment type="catalytic activity">
    <reaction evidence="11">
        <text>(2S)-2-methylbutanoyl-CoA + malonyl-[ACP] + H(+) = (4S)-4-methyl-3-oxohexanoyl-[ACP] + CO2 + CoA</text>
        <dbReference type="Rhea" id="RHEA:42276"/>
        <dbReference type="Rhea" id="RHEA-COMP:9623"/>
        <dbReference type="Rhea" id="RHEA-COMP:17148"/>
        <dbReference type="ChEBI" id="CHEBI:15378"/>
        <dbReference type="ChEBI" id="CHEBI:16526"/>
        <dbReference type="ChEBI" id="CHEBI:57287"/>
        <dbReference type="ChEBI" id="CHEBI:78449"/>
        <dbReference type="ChEBI" id="CHEBI:88166"/>
        <dbReference type="ChEBI" id="CHEBI:167462"/>
        <dbReference type="EC" id="2.3.1.300"/>
    </reaction>
    <physiologicalReaction direction="left-to-right" evidence="11">
        <dbReference type="Rhea" id="RHEA:42277"/>
    </physiologicalReaction>
</comment>
<evidence type="ECO:0000256" key="1">
    <source>
        <dbReference type="ARBA" id="ARBA00005194"/>
    </source>
</evidence>
<dbReference type="GO" id="GO:0006633">
    <property type="term" value="P:fatty acid biosynthetic process"/>
    <property type="evidence" value="ECO:0007669"/>
    <property type="project" value="UniProtKB-UniRule"/>
</dbReference>
<evidence type="ECO:0000313" key="18">
    <source>
        <dbReference type="Proteomes" id="UP000591941"/>
    </source>
</evidence>
<dbReference type="FunFam" id="3.40.47.10:FF:000004">
    <property type="entry name" value="3-oxoacyl-[acyl-carrier-protein] synthase 3"/>
    <property type="match status" value="1"/>
</dbReference>
<evidence type="ECO:0000259" key="16">
    <source>
        <dbReference type="Pfam" id="PF08545"/>
    </source>
</evidence>
<keyword evidence="9 14" id="KW-0012">Acyltransferase</keyword>
<dbReference type="GO" id="GO:0004315">
    <property type="term" value="F:3-oxoacyl-[acyl-carrier-protein] synthase activity"/>
    <property type="evidence" value="ECO:0007669"/>
    <property type="project" value="InterPro"/>
</dbReference>
<feature type="active site" evidence="14">
    <location>
        <position position="286"/>
    </location>
</feature>
<comment type="catalytic activity">
    <reaction evidence="10">
        <text>malonyl-[ACP] + acetyl-CoA + H(+) = 3-oxobutanoyl-[ACP] + CO2 + CoA</text>
        <dbReference type="Rhea" id="RHEA:12080"/>
        <dbReference type="Rhea" id="RHEA-COMP:9623"/>
        <dbReference type="Rhea" id="RHEA-COMP:9625"/>
        <dbReference type="ChEBI" id="CHEBI:15378"/>
        <dbReference type="ChEBI" id="CHEBI:16526"/>
        <dbReference type="ChEBI" id="CHEBI:57287"/>
        <dbReference type="ChEBI" id="CHEBI:57288"/>
        <dbReference type="ChEBI" id="CHEBI:78449"/>
        <dbReference type="ChEBI" id="CHEBI:78450"/>
        <dbReference type="EC" id="2.3.1.180"/>
    </reaction>
    <physiologicalReaction direction="left-to-right" evidence="10">
        <dbReference type="Rhea" id="RHEA:12081"/>
    </physiologicalReaction>
</comment>
<gene>
    <name evidence="14" type="primary">fabH</name>
    <name evidence="17" type="ORF">HNR45_001421</name>
</gene>
<evidence type="ECO:0000256" key="13">
    <source>
        <dbReference type="ARBA" id="ARBA00052985"/>
    </source>
</evidence>
<evidence type="ECO:0000256" key="11">
    <source>
        <dbReference type="ARBA" id="ARBA00052407"/>
    </source>
</evidence>
<evidence type="ECO:0000256" key="9">
    <source>
        <dbReference type="ARBA" id="ARBA00023315"/>
    </source>
</evidence>
<keyword evidence="18" id="KW-1185">Reference proteome</keyword>
<comment type="catalytic activity">
    <reaction evidence="12">
        <text>2-methylpropanoyl-CoA + malonyl-[ACP] + H(+) = 4-methyl-3-oxopentanoyl-[ACP] + CO2 + CoA</text>
        <dbReference type="Rhea" id="RHEA:42268"/>
        <dbReference type="Rhea" id="RHEA-COMP:9623"/>
        <dbReference type="Rhea" id="RHEA-COMP:9940"/>
        <dbReference type="ChEBI" id="CHEBI:15378"/>
        <dbReference type="ChEBI" id="CHEBI:16526"/>
        <dbReference type="ChEBI" id="CHEBI:57287"/>
        <dbReference type="ChEBI" id="CHEBI:57338"/>
        <dbReference type="ChEBI" id="CHEBI:78449"/>
        <dbReference type="ChEBI" id="CHEBI:78820"/>
        <dbReference type="EC" id="2.3.1.300"/>
    </reaction>
    <physiologicalReaction direction="left-to-right" evidence="12">
        <dbReference type="Rhea" id="RHEA:42269"/>
    </physiologicalReaction>
</comment>
<feature type="region of interest" description="ACP-binding" evidence="14">
    <location>
        <begin position="257"/>
        <end position="261"/>
    </location>
</feature>
<feature type="domain" description="Beta-ketoacyl-[acyl-carrier-protein] synthase III N-terminal" evidence="16">
    <location>
        <begin position="112"/>
        <end position="189"/>
    </location>
</feature>
<dbReference type="NCBIfam" id="NF006829">
    <property type="entry name" value="PRK09352.1"/>
    <property type="match status" value="1"/>
</dbReference>
<dbReference type="CDD" id="cd00830">
    <property type="entry name" value="KAS_III"/>
    <property type="match status" value="1"/>
</dbReference>
<evidence type="ECO:0000256" key="12">
    <source>
        <dbReference type="ARBA" id="ARBA00052467"/>
    </source>
</evidence>
<dbReference type="RefSeq" id="WP_159823351.1">
    <property type="nucleotide sequence ID" value="NZ_CABWNB010000006.1"/>
</dbReference>
<proteinExistence type="inferred from homology"/>
<dbReference type="InterPro" id="IPR004655">
    <property type="entry name" value="FabH"/>
</dbReference>
<evidence type="ECO:0000256" key="14">
    <source>
        <dbReference type="HAMAP-Rule" id="MF_01815"/>
    </source>
</evidence>
<accession>A0A841R5L1</accession>
<protein>
    <recommendedName>
        <fullName evidence="14">Beta-ketoacyl-[acyl-carrier-protein] synthase III</fullName>
        <shortName evidence="14">Beta-ketoacyl-ACP synthase III</shortName>
        <shortName evidence="14">KAS III</shortName>
        <ecNumber evidence="14">2.3.1.180</ecNumber>
    </recommendedName>
    <alternativeName>
        <fullName evidence="14">3-oxoacyl-[acyl-carrier-protein] synthase 3</fullName>
    </alternativeName>
    <alternativeName>
        <fullName evidence="14">3-oxoacyl-[acyl-carrier-protein] synthase III</fullName>
    </alternativeName>
</protein>
<evidence type="ECO:0000259" key="15">
    <source>
        <dbReference type="Pfam" id="PF08541"/>
    </source>
</evidence>
<comment type="caution">
    <text evidence="17">The sequence shown here is derived from an EMBL/GenBank/DDBJ whole genome shotgun (WGS) entry which is preliminary data.</text>
</comment>
<keyword evidence="8 14" id="KW-0511">Multifunctional enzyme</keyword>
<evidence type="ECO:0000256" key="6">
    <source>
        <dbReference type="ARBA" id="ARBA00023098"/>
    </source>
</evidence>
<dbReference type="EMBL" id="JACHHI010000008">
    <property type="protein sequence ID" value="MBB6478350.1"/>
    <property type="molecule type" value="Genomic_DNA"/>
</dbReference>
<dbReference type="PANTHER" id="PTHR43091:SF1">
    <property type="entry name" value="BETA-KETOACYL-[ACYL-CARRIER-PROTEIN] SYNTHASE III, CHLOROPLASTIC"/>
    <property type="match status" value="1"/>
</dbReference>
<comment type="subunit">
    <text evidence="14">Homodimer.</text>
</comment>
<keyword evidence="4 14" id="KW-0808">Transferase</keyword>
<evidence type="ECO:0000256" key="7">
    <source>
        <dbReference type="ARBA" id="ARBA00023160"/>
    </source>
</evidence>
<dbReference type="EC" id="2.3.1.180" evidence="14"/>
<keyword evidence="6 14" id="KW-0443">Lipid metabolism</keyword>